<protein>
    <recommendedName>
        <fullName evidence="7">Amino acid transporter transmembrane domain-containing protein</fullName>
    </recommendedName>
</protein>
<keyword evidence="3 6" id="KW-1133">Transmembrane helix</keyword>
<dbReference type="PANTHER" id="PTHR22950">
    <property type="entry name" value="AMINO ACID TRANSPORTER"/>
    <property type="match status" value="1"/>
</dbReference>
<evidence type="ECO:0000256" key="6">
    <source>
        <dbReference type="SAM" id="Phobius"/>
    </source>
</evidence>
<feature type="transmembrane region" description="Helical" evidence="6">
    <location>
        <begin position="88"/>
        <end position="108"/>
    </location>
</feature>
<evidence type="ECO:0000259" key="7">
    <source>
        <dbReference type="Pfam" id="PF01490"/>
    </source>
</evidence>
<proteinExistence type="predicted"/>
<dbReference type="AlphaFoldDB" id="A0AAV0UVA4"/>
<evidence type="ECO:0000256" key="5">
    <source>
        <dbReference type="SAM" id="MobiDB-lite"/>
    </source>
</evidence>
<gene>
    <name evidence="8" type="ORF">HBR001_LOCUS7801</name>
</gene>
<feature type="transmembrane region" description="Helical" evidence="6">
    <location>
        <begin position="120"/>
        <end position="140"/>
    </location>
</feature>
<dbReference type="Pfam" id="PF01490">
    <property type="entry name" value="Aa_trans"/>
    <property type="match status" value="1"/>
</dbReference>
<organism evidence="8 9">
    <name type="scientific">Hyaloperonospora brassicae</name>
    <name type="common">Brassica downy mildew</name>
    <name type="synonym">Peronospora brassicae</name>
    <dbReference type="NCBI Taxonomy" id="162125"/>
    <lineage>
        <taxon>Eukaryota</taxon>
        <taxon>Sar</taxon>
        <taxon>Stramenopiles</taxon>
        <taxon>Oomycota</taxon>
        <taxon>Peronosporomycetes</taxon>
        <taxon>Peronosporales</taxon>
        <taxon>Peronosporaceae</taxon>
        <taxon>Hyaloperonospora</taxon>
    </lineage>
</organism>
<dbReference type="GO" id="GO:0015179">
    <property type="term" value="F:L-amino acid transmembrane transporter activity"/>
    <property type="evidence" value="ECO:0007669"/>
    <property type="project" value="TreeGrafter"/>
</dbReference>
<comment type="subcellular location">
    <subcellularLocation>
        <location evidence="1">Membrane</location>
        <topology evidence="1">Multi-pass membrane protein</topology>
    </subcellularLocation>
</comment>
<evidence type="ECO:0000256" key="1">
    <source>
        <dbReference type="ARBA" id="ARBA00004141"/>
    </source>
</evidence>
<feature type="transmembrane region" description="Helical" evidence="6">
    <location>
        <begin position="12"/>
        <end position="34"/>
    </location>
</feature>
<evidence type="ECO:0000256" key="3">
    <source>
        <dbReference type="ARBA" id="ARBA00022989"/>
    </source>
</evidence>
<feature type="transmembrane region" description="Helical" evidence="6">
    <location>
        <begin position="384"/>
        <end position="404"/>
    </location>
</feature>
<feature type="transmembrane region" description="Helical" evidence="6">
    <location>
        <begin position="191"/>
        <end position="208"/>
    </location>
</feature>
<keyword evidence="2 6" id="KW-0812">Transmembrane</keyword>
<dbReference type="GO" id="GO:0005774">
    <property type="term" value="C:vacuolar membrane"/>
    <property type="evidence" value="ECO:0007669"/>
    <property type="project" value="TreeGrafter"/>
</dbReference>
<feature type="transmembrane region" description="Helical" evidence="6">
    <location>
        <begin position="40"/>
        <end position="67"/>
    </location>
</feature>
<feature type="transmembrane region" description="Helical" evidence="6">
    <location>
        <begin position="277"/>
        <end position="302"/>
    </location>
</feature>
<feature type="transmembrane region" description="Helical" evidence="6">
    <location>
        <begin position="220"/>
        <end position="244"/>
    </location>
</feature>
<reference evidence="8" key="1">
    <citation type="submission" date="2022-12" db="EMBL/GenBank/DDBJ databases">
        <authorList>
            <person name="Webb A."/>
        </authorList>
    </citation>
    <scope>NUCLEOTIDE SEQUENCE</scope>
    <source>
        <strain evidence="8">Hp1</strain>
    </source>
</reference>
<evidence type="ECO:0000313" key="8">
    <source>
        <dbReference type="EMBL" id="CAI5739369.1"/>
    </source>
</evidence>
<evidence type="ECO:0000256" key="4">
    <source>
        <dbReference type="ARBA" id="ARBA00023136"/>
    </source>
</evidence>
<feature type="transmembrane region" description="Helical" evidence="6">
    <location>
        <begin position="147"/>
        <end position="171"/>
    </location>
</feature>
<feature type="transmembrane region" description="Helical" evidence="6">
    <location>
        <begin position="410"/>
        <end position="430"/>
    </location>
</feature>
<dbReference type="PANTHER" id="PTHR22950:SF349">
    <property type="entry name" value="AMINO ACID TRANSPORTER TRANSMEMBRANE DOMAIN-CONTAINING PROTEIN"/>
    <property type="match status" value="1"/>
</dbReference>
<dbReference type="Proteomes" id="UP001162031">
    <property type="component" value="Unassembled WGS sequence"/>
</dbReference>
<sequence length="497" mass="53318">MPRKALVTGEDVKSAFSLFCCVYGIGTLGMPGNFSRAGPLLAVVAMVFMAFANVYGAVAICRVMLLAPKSVRTYGDLGQWCMGAPGRYLAVISQMANCLLVPCVFLVLGGQLLDGLFPHAFSTSTWIVFMAISCTPVCLVPTLKEGAALAFAGCMGTIIADVLGVGIVLYGMRGHPSVPTPDLTFKQVAGTFGNLALAYGAGIVVPSLQRQHSDPTRMPYVVGVTMLVISALFLVLATSAYSAVGCQISGNLLYAIYPHETTGLTTLGFASDWGTVVLAYLFMQLHITIAFSVILNPAFYIAERIVLGMHKPAGITDLETNGDSYVGAPSPDESEHDKRHSQTSGVSKPHSVLSVAGNEDGPSDDDLEIEPSEYRGANAVKYMALRLFMIAGLVVASVLLKDHFHDLTDFTGASCIMINSIVLPIVFLMKKKWNVLPMWEKVPALVVIVVCFSLGCYVTYTSGKNLFAPSHDDRAFPFCAPEFEYAVYYNYTATHAS</sequence>
<accession>A0AAV0UVA4</accession>
<feature type="transmembrane region" description="Helical" evidence="6">
    <location>
        <begin position="442"/>
        <end position="460"/>
    </location>
</feature>
<evidence type="ECO:0000313" key="9">
    <source>
        <dbReference type="Proteomes" id="UP001162031"/>
    </source>
</evidence>
<evidence type="ECO:0000256" key="2">
    <source>
        <dbReference type="ARBA" id="ARBA00022692"/>
    </source>
</evidence>
<comment type="caution">
    <text evidence="8">The sequence shown here is derived from an EMBL/GenBank/DDBJ whole genome shotgun (WGS) entry which is preliminary data.</text>
</comment>
<dbReference type="InterPro" id="IPR013057">
    <property type="entry name" value="AA_transpt_TM"/>
</dbReference>
<feature type="region of interest" description="Disordered" evidence="5">
    <location>
        <begin position="322"/>
        <end position="368"/>
    </location>
</feature>
<feature type="domain" description="Amino acid transporter transmembrane" evidence="7">
    <location>
        <begin position="13"/>
        <end position="459"/>
    </location>
</feature>
<name>A0AAV0UVA4_HYABA</name>
<dbReference type="EMBL" id="CANTFL010001418">
    <property type="protein sequence ID" value="CAI5739369.1"/>
    <property type="molecule type" value="Genomic_DNA"/>
</dbReference>
<keyword evidence="9" id="KW-1185">Reference proteome</keyword>
<keyword evidence="4 6" id="KW-0472">Membrane</keyword>